<dbReference type="AlphaFoldDB" id="A0AAE1ZEE0"/>
<dbReference type="EMBL" id="JALJAT010000002">
    <property type="protein sequence ID" value="KAK4472305.1"/>
    <property type="molecule type" value="Genomic_DNA"/>
</dbReference>
<proteinExistence type="predicted"/>
<dbReference type="Proteomes" id="UP001292079">
    <property type="component" value="Unassembled WGS sequence"/>
</dbReference>
<evidence type="ECO:0000256" key="1">
    <source>
        <dbReference type="ARBA" id="ARBA00022741"/>
    </source>
</evidence>
<keyword evidence="2" id="KW-0342">GTP-binding</keyword>
<organism evidence="3 4">
    <name type="scientific">Schistosoma mekongi</name>
    <name type="common">Parasitic worm</name>
    <dbReference type="NCBI Taxonomy" id="38744"/>
    <lineage>
        <taxon>Eukaryota</taxon>
        <taxon>Metazoa</taxon>
        <taxon>Spiralia</taxon>
        <taxon>Lophotrochozoa</taxon>
        <taxon>Platyhelminthes</taxon>
        <taxon>Trematoda</taxon>
        <taxon>Digenea</taxon>
        <taxon>Strigeidida</taxon>
        <taxon>Schistosomatoidea</taxon>
        <taxon>Schistosomatidae</taxon>
        <taxon>Schistosoma</taxon>
    </lineage>
</organism>
<name>A0AAE1ZEE0_SCHME</name>
<gene>
    <name evidence="3" type="ORF">MN116_003571</name>
</gene>
<evidence type="ECO:0000256" key="2">
    <source>
        <dbReference type="ARBA" id="ARBA00023134"/>
    </source>
</evidence>
<sequence length="339" mass="37407">MMIPIDGGFSPQLPHLNEVRPQDTHGHNINNGNPTIVKCVLIGDEQVGKTSLVVSYTSNDYPDEYKPSALDTYCVEVCADSRPVHLQICDAGGKEEVSSLRHLSYLDAHVILLCFSVVRPDTFRSLKTFWLKELASAHIILNSAAEQTASKLFGFPITNRIVDNYSSSIPTKSKSSIVHSNRGLKNVNKTNLIPGPIFLLIGCACDLRNDIGRLLGLSKIGEEPVDKEKAECLAIELGAEAYVECSALTQKNLKTVFDLAVWCGLKVADAGGPLLLRELKPNDSLLYNGNCTKVNNENDSVISNNHLMTNSHSSRILSENCSKYNSHKKGWRRFLCFNF</sequence>
<evidence type="ECO:0008006" key="5">
    <source>
        <dbReference type="Google" id="ProtNLM"/>
    </source>
</evidence>
<dbReference type="Gene3D" id="3.40.50.300">
    <property type="entry name" value="P-loop containing nucleotide triphosphate hydrolases"/>
    <property type="match status" value="2"/>
</dbReference>
<reference evidence="3" key="2">
    <citation type="journal article" date="2023" name="Infect Dis Poverty">
        <title>Chromosome-scale genome of the human blood fluke Schistosoma mekongi and its implications for public health.</title>
        <authorList>
            <person name="Zhou M."/>
            <person name="Xu L."/>
            <person name="Xu D."/>
            <person name="Chen W."/>
            <person name="Khan J."/>
            <person name="Hu Y."/>
            <person name="Huang H."/>
            <person name="Wei H."/>
            <person name="Zhang Y."/>
            <person name="Chusongsang P."/>
            <person name="Tanasarnprasert K."/>
            <person name="Hu X."/>
            <person name="Limpanont Y."/>
            <person name="Lv Z."/>
        </authorList>
    </citation>
    <scope>NUCLEOTIDE SEQUENCE</scope>
    <source>
        <strain evidence="3">LV_2022a</strain>
    </source>
</reference>
<keyword evidence="4" id="KW-1185">Reference proteome</keyword>
<comment type="caution">
    <text evidence="3">The sequence shown here is derived from an EMBL/GenBank/DDBJ whole genome shotgun (WGS) entry which is preliminary data.</text>
</comment>
<evidence type="ECO:0000313" key="4">
    <source>
        <dbReference type="Proteomes" id="UP001292079"/>
    </source>
</evidence>
<dbReference type="SMART" id="SM00173">
    <property type="entry name" value="RAS"/>
    <property type="match status" value="1"/>
</dbReference>
<dbReference type="PROSITE" id="PS51419">
    <property type="entry name" value="RAB"/>
    <property type="match status" value="1"/>
</dbReference>
<dbReference type="NCBIfam" id="TIGR00231">
    <property type="entry name" value="small_GTP"/>
    <property type="match status" value="1"/>
</dbReference>
<accession>A0AAE1ZEE0</accession>
<dbReference type="SUPFAM" id="SSF52540">
    <property type="entry name" value="P-loop containing nucleoside triphosphate hydrolases"/>
    <property type="match status" value="1"/>
</dbReference>
<dbReference type="GO" id="GO:0007264">
    <property type="term" value="P:small GTPase-mediated signal transduction"/>
    <property type="evidence" value="ECO:0007669"/>
    <property type="project" value="InterPro"/>
</dbReference>
<dbReference type="PROSITE" id="PS51421">
    <property type="entry name" value="RAS"/>
    <property type="match status" value="1"/>
</dbReference>
<dbReference type="PANTHER" id="PTHR24072">
    <property type="entry name" value="RHO FAMILY GTPASE"/>
    <property type="match status" value="1"/>
</dbReference>
<dbReference type="PRINTS" id="PR00449">
    <property type="entry name" value="RASTRNSFRMNG"/>
</dbReference>
<dbReference type="GO" id="GO:0005525">
    <property type="term" value="F:GTP binding"/>
    <property type="evidence" value="ECO:0007669"/>
    <property type="project" value="UniProtKB-KW"/>
</dbReference>
<evidence type="ECO:0000313" key="3">
    <source>
        <dbReference type="EMBL" id="KAK4472305.1"/>
    </source>
</evidence>
<protein>
    <recommendedName>
        <fullName evidence="5">Rho-related GTP-binding protein RhoU</fullName>
    </recommendedName>
</protein>
<dbReference type="Pfam" id="PF00071">
    <property type="entry name" value="Ras"/>
    <property type="match status" value="2"/>
</dbReference>
<dbReference type="InterPro" id="IPR003578">
    <property type="entry name" value="Small_GTPase_Rho"/>
</dbReference>
<dbReference type="InterPro" id="IPR001806">
    <property type="entry name" value="Small_GTPase"/>
</dbReference>
<dbReference type="PROSITE" id="PS51420">
    <property type="entry name" value="RHO"/>
    <property type="match status" value="1"/>
</dbReference>
<keyword evidence="1" id="KW-0547">Nucleotide-binding</keyword>
<dbReference type="GO" id="GO:0003924">
    <property type="term" value="F:GTPase activity"/>
    <property type="evidence" value="ECO:0007669"/>
    <property type="project" value="InterPro"/>
</dbReference>
<dbReference type="SMART" id="SM00174">
    <property type="entry name" value="RHO"/>
    <property type="match status" value="1"/>
</dbReference>
<reference evidence="3" key="1">
    <citation type="submission" date="2022-04" db="EMBL/GenBank/DDBJ databases">
        <authorList>
            <person name="Xu L."/>
            <person name="Lv Z."/>
        </authorList>
    </citation>
    <scope>NUCLEOTIDE SEQUENCE</scope>
    <source>
        <strain evidence="3">LV_2022a</strain>
    </source>
</reference>
<dbReference type="InterPro" id="IPR027417">
    <property type="entry name" value="P-loop_NTPase"/>
</dbReference>
<dbReference type="SMART" id="SM00175">
    <property type="entry name" value="RAB"/>
    <property type="match status" value="1"/>
</dbReference>
<dbReference type="InterPro" id="IPR005225">
    <property type="entry name" value="Small_GTP-bd"/>
</dbReference>